<gene>
    <name evidence="2" type="ORF">HBA18_10845</name>
</gene>
<name>A0ABX6K8D3_SALCS</name>
<evidence type="ECO:0000313" key="2">
    <source>
        <dbReference type="EMBL" id="QIR07397.1"/>
    </source>
</evidence>
<dbReference type="RefSeq" id="WP_077640247.1">
    <property type="nucleotide sequence ID" value="NZ_CP050266.1"/>
</dbReference>
<dbReference type="PANTHER" id="PTHR30093:SF47">
    <property type="entry name" value="TYPE IV PILUS NON-CORE MINOR PILIN PILE"/>
    <property type="match status" value="1"/>
</dbReference>
<dbReference type="EMBL" id="CP050266">
    <property type="protein sequence ID" value="QIR07397.1"/>
    <property type="molecule type" value="Genomic_DNA"/>
</dbReference>
<keyword evidence="3" id="KW-1185">Reference proteome</keyword>
<dbReference type="Proteomes" id="UP000501408">
    <property type="component" value="Chromosome 1"/>
</dbReference>
<dbReference type="NCBIfam" id="TIGR02532">
    <property type="entry name" value="IV_pilin_GFxxxE"/>
    <property type="match status" value="1"/>
</dbReference>
<sequence>MSFNSISRLQKGVTLVELLFGVAIIATLVGIALPAYSHYKQQQERQHAKRNLVQLQGWIEDHFITHQSFPNSSDQTELKDKLCENCQLSERYNFAVHGQTKSYYVTATPRQESAQNNDPCGVLTLYPSGLIAAQSNHKDCPLPHIQRPTKG</sequence>
<keyword evidence="1" id="KW-0812">Transmembrane</keyword>
<keyword evidence="1" id="KW-1133">Transmembrane helix</keyword>
<evidence type="ECO:0000256" key="1">
    <source>
        <dbReference type="SAM" id="Phobius"/>
    </source>
</evidence>
<feature type="transmembrane region" description="Helical" evidence="1">
    <location>
        <begin position="12"/>
        <end position="36"/>
    </location>
</feature>
<organism evidence="2 3">
    <name type="scientific">Salinivibrio costicola</name>
    <name type="common">Vibrio costicola</name>
    <dbReference type="NCBI Taxonomy" id="51367"/>
    <lineage>
        <taxon>Bacteria</taxon>
        <taxon>Pseudomonadati</taxon>
        <taxon>Pseudomonadota</taxon>
        <taxon>Gammaproteobacteria</taxon>
        <taxon>Vibrionales</taxon>
        <taxon>Vibrionaceae</taxon>
        <taxon>Salinivibrio</taxon>
    </lineage>
</organism>
<dbReference type="Pfam" id="PF07963">
    <property type="entry name" value="N_methyl"/>
    <property type="match status" value="1"/>
</dbReference>
<dbReference type="SUPFAM" id="SSF54523">
    <property type="entry name" value="Pili subunits"/>
    <property type="match status" value="1"/>
</dbReference>
<dbReference type="Gene3D" id="3.30.700.10">
    <property type="entry name" value="Glycoprotein, Type 4 Pilin"/>
    <property type="match status" value="1"/>
</dbReference>
<dbReference type="InterPro" id="IPR031982">
    <property type="entry name" value="PilE-like"/>
</dbReference>
<dbReference type="PANTHER" id="PTHR30093">
    <property type="entry name" value="GENERAL SECRETION PATHWAY PROTEIN G"/>
    <property type="match status" value="1"/>
</dbReference>
<accession>A0ABX6K8D3</accession>
<dbReference type="InterPro" id="IPR012902">
    <property type="entry name" value="N_methyl_site"/>
</dbReference>
<protein>
    <submittedName>
        <fullName evidence="2">Prepilin-type N-terminal cleavage/methylation domain-containing protein</fullName>
    </submittedName>
</protein>
<keyword evidence="1" id="KW-0472">Membrane</keyword>
<dbReference type="Pfam" id="PF16732">
    <property type="entry name" value="ComP_DUS"/>
    <property type="match status" value="1"/>
</dbReference>
<proteinExistence type="predicted"/>
<reference evidence="2 3" key="1">
    <citation type="submission" date="2020-03" db="EMBL/GenBank/DDBJ databases">
        <title>Genome mining reveals the biosynthetic pathways of PHA and ectoines of the halophilic strain Salinivibrio costicola M318 isolated from fermented shrimp paste.</title>
        <authorList>
            <person name="Doan T.V."/>
            <person name="Tran L.T."/>
            <person name="Trieu T.A."/>
            <person name="Nguyen Q.V."/>
            <person name="Quach T.N."/>
            <person name="Phi T.Q."/>
            <person name="Kumar S."/>
        </authorList>
    </citation>
    <scope>NUCLEOTIDE SEQUENCE [LARGE SCALE GENOMIC DNA]</scope>
    <source>
        <strain evidence="2 3">M318</strain>
    </source>
</reference>
<dbReference type="PROSITE" id="PS00409">
    <property type="entry name" value="PROKAR_NTER_METHYL"/>
    <property type="match status" value="1"/>
</dbReference>
<evidence type="ECO:0000313" key="3">
    <source>
        <dbReference type="Proteomes" id="UP000501408"/>
    </source>
</evidence>
<dbReference type="InterPro" id="IPR045584">
    <property type="entry name" value="Pilin-like"/>
</dbReference>